<evidence type="ECO:0000313" key="1">
    <source>
        <dbReference type="EMBL" id="KAJ9057875.1"/>
    </source>
</evidence>
<reference evidence="1" key="1">
    <citation type="submission" date="2022-04" db="EMBL/GenBank/DDBJ databases">
        <title>Genome of the entomopathogenic fungus Entomophthora muscae.</title>
        <authorList>
            <person name="Elya C."/>
            <person name="Lovett B.R."/>
            <person name="Lee E."/>
            <person name="Macias A.M."/>
            <person name="Hajek A.E."/>
            <person name="De Bivort B.L."/>
            <person name="Kasson M.T."/>
            <person name="De Fine Licht H.H."/>
            <person name="Stajich J.E."/>
        </authorList>
    </citation>
    <scope>NUCLEOTIDE SEQUENCE</scope>
    <source>
        <strain evidence="1">Berkeley</strain>
    </source>
</reference>
<comment type="caution">
    <text evidence="1">The sequence shown here is derived from an EMBL/GenBank/DDBJ whole genome shotgun (WGS) entry which is preliminary data.</text>
</comment>
<sequence length="51" mass="5841">MSLFFANFGFDLESFPSNLKESAFPQANEIANRMKEVHSNLIEFLSKARSE</sequence>
<dbReference type="Proteomes" id="UP001165960">
    <property type="component" value="Unassembled WGS sequence"/>
</dbReference>
<evidence type="ECO:0000313" key="2">
    <source>
        <dbReference type="Proteomes" id="UP001165960"/>
    </source>
</evidence>
<name>A0ACC2S6B2_9FUNG</name>
<organism evidence="1 2">
    <name type="scientific">Entomophthora muscae</name>
    <dbReference type="NCBI Taxonomy" id="34485"/>
    <lineage>
        <taxon>Eukaryota</taxon>
        <taxon>Fungi</taxon>
        <taxon>Fungi incertae sedis</taxon>
        <taxon>Zoopagomycota</taxon>
        <taxon>Entomophthoromycotina</taxon>
        <taxon>Entomophthoromycetes</taxon>
        <taxon>Entomophthorales</taxon>
        <taxon>Entomophthoraceae</taxon>
        <taxon>Entomophthora</taxon>
    </lineage>
</organism>
<gene>
    <name evidence="1" type="ORF">DSO57_1018197</name>
</gene>
<dbReference type="EMBL" id="QTSX02005758">
    <property type="protein sequence ID" value="KAJ9057875.1"/>
    <property type="molecule type" value="Genomic_DNA"/>
</dbReference>
<accession>A0ACC2S6B2</accession>
<protein>
    <submittedName>
        <fullName evidence="1">Uncharacterized protein</fullName>
    </submittedName>
</protein>
<proteinExistence type="predicted"/>
<keyword evidence="2" id="KW-1185">Reference proteome</keyword>